<feature type="domain" description="Histidine kinase/HSP90-like ATPase" evidence="2">
    <location>
        <begin position="15"/>
        <end position="135"/>
    </location>
</feature>
<comment type="caution">
    <text evidence="3">The sequence shown here is derived from an EMBL/GenBank/DDBJ whole genome shotgun (WGS) entry which is preliminary data.</text>
</comment>
<dbReference type="SUPFAM" id="SSF55874">
    <property type="entry name" value="ATPase domain of HSP90 chaperone/DNA topoisomerase II/histidine kinase"/>
    <property type="match status" value="1"/>
</dbReference>
<proteinExistence type="predicted"/>
<dbReference type="RefSeq" id="WP_184984385.1">
    <property type="nucleotide sequence ID" value="NZ_BAAALO010000047.1"/>
</dbReference>
<dbReference type="PANTHER" id="PTHR35526">
    <property type="entry name" value="ANTI-SIGMA-F FACTOR RSBW-RELATED"/>
    <property type="match status" value="1"/>
</dbReference>
<keyword evidence="1" id="KW-0808">Transferase</keyword>
<dbReference type="EMBL" id="JACHIU010000001">
    <property type="protein sequence ID" value="MBB6475215.1"/>
    <property type="molecule type" value="Genomic_DNA"/>
</dbReference>
<evidence type="ECO:0000256" key="1">
    <source>
        <dbReference type="ARBA" id="ARBA00022527"/>
    </source>
</evidence>
<dbReference type="Pfam" id="PF13581">
    <property type="entry name" value="HATPase_c_2"/>
    <property type="match status" value="1"/>
</dbReference>
<dbReference type="AlphaFoldDB" id="A0A7X0IH94"/>
<dbReference type="InterPro" id="IPR003594">
    <property type="entry name" value="HATPase_dom"/>
</dbReference>
<gene>
    <name evidence="3" type="ORF">BJ992_004646</name>
</gene>
<dbReference type="CDD" id="cd16936">
    <property type="entry name" value="HATPase_RsbW-like"/>
    <property type="match status" value="1"/>
</dbReference>
<protein>
    <submittedName>
        <fullName evidence="3">Anti-sigma regulatory factor (Ser/Thr protein kinase)</fullName>
    </submittedName>
</protein>
<keyword evidence="1" id="KW-0418">Kinase</keyword>
<dbReference type="InterPro" id="IPR050267">
    <property type="entry name" value="Anti-sigma-factor_SerPK"/>
</dbReference>
<dbReference type="Proteomes" id="UP000555564">
    <property type="component" value="Unassembled WGS sequence"/>
</dbReference>
<organism evidence="3 4">
    <name type="scientific">Sphaerisporangium rubeum</name>
    <dbReference type="NCBI Taxonomy" id="321317"/>
    <lineage>
        <taxon>Bacteria</taxon>
        <taxon>Bacillati</taxon>
        <taxon>Actinomycetota</taxon>
        <taxon>Actinomycetes</taxon>
        <taxon>Streptosporangiales</taxon>
        <taxon>Streptosporangiaceae</taxon>
        <taxon>Sphaerisporangium</taxon>
    </lineage>
</organism>
<evidence type="ECO:0000313" key="3">
    <source>
        <dbReference type="EMBL" id="MBB6475215.1"/>
    </source>
</evidence>
<name>A0A7X0IH94_9ACTN</name>
<dbReference type="Gene3D" id="3.30.565.10">
    <property type="entry name" value="Histidine kinase-like ATPase, C-terminal domain"/>
    <property type="match status" value="1"/>
</dbReference>
<dbReference type="PANTHER" id="PTHR35526:SF3">
    <property type="entry name" value="ANTI-SIGMA-F FACTOR RSBW"/>
    <property type="match status" value="1"/>
</dbReference>
<dbReference type="InterPro" id="IPR036890">
    <property type="entry name" value="HATPase_C_sf"/>
</dbReference>
<sequence length="139" mass="15217">MATVQLLGDFTFPGTVNEIPPARRAVRRAAAAHLRVPDTTRRPVLDTVELLTCEVITNALRHTVSGLDGGEVRLRVLATESTFRVEVLDQGAIGSIPEICAPDPMSECGRGMFLVEALAKEWGATRNRTGTRTWFEVPF</sequence>
<evidence type="ECO:0000259" key="2">
    <source>
        <dbReference type="Pfam" id="PF13581"/>
    </source>
</evidence>
<reference evidence="3 4" key="1">
    <citation type="submission" date="2020-08" db="EMBL/GenBank/DDBJ databases">
        <title>Sequencing the genomes of 1000 actinobacteria strains.</title>
        <authorList>
            <person name="Klenk H.-P."/>
        </authorList>
    </citation>
    <scope>NUCLEOTIDE SEQUENCE [LARGE SCALE GENOMIC DNA]</scope>
    <source>
        <strain evidence="3 4">DSM 44936</strain>
    </source>
</reference>
<evidence type="ECO:0000313" key="4">
    <source>
        <dbReference type="Proteomes" id="UP000555564"/>
    </source>
</evidence>
<keyword evidence="4" id="KW-1185">Reference proteome</keyword>
<accession>A0A7X0IH94</accession>
<dbReference type="GO" id="GO:0004674">
    <property type="term" value="F:protein serine/threonine kinase activity"/>
    <property type="evidence" value="ECO:0007669"/>
    <property type="project" value="UniProtKB-KW"/>
</dbReference>
<keyword evidence="1" id="KW-0723">Serine/threonine-protein kinase</keyword>